<keyword evidence="2" id="KW-1185">Reference proteome</keyword>
<reference evidence="1 2" key="1">
    <citation type="submission" date="2008-10" db="EMBL/GenBank/DDBJ databases">
        <title>Draft genome sequence of Collinsella stercoris (DSM 13279).</title>
        <authorList>
            <person name="Sudarsanam P."/>
            <person name="Ley R."/>
            <person name="Guruge J."/>
            <person name="Turnbaugh P.J."/>
            <person name="Mahowald M."/>
            <person name="Liep D."/>
            <person name="Gordon J."/>
        </authorList>
    </citation>
    <scope>NUCLEOTIDE SEQUENCE [LARGE SCALE GENOMIC DNA]</scope>
    <source>
        <strain evidence="1 2">DSM 13279</strain>
    </source>
</reference>
<proteinExistence type="predicted"/>
<reference evidence="1 2" key="2">
    <citation type="submission" date="2008-10" db="EMBL/GenBank/DDBJ databases">
        <authorList>
            <person name="Fulton L."/>
            <person name="Clifton S."/>
            <person name="Fulton B."/>
            <person name="Xu J."/>
            <person name="Minx P."/>
            <person name="Pepin K.H."/>
            <person name="Johnson M."/>
            <person name="Thiruvilangam P."/>
            <person name="Bhonagiri V."/>
            <person name="Nash W.E."/>
            <person name="Mardis E.R."/>
            <person name="Wilson R.K."/>
        </authorList>
    </citation>
    <scope>NUCLEOTIDE SEQUENCE [LARGE SCALE GENOMIC DNA]</scope>
    <source>
        <strain evidence="1 2">DSM 13279</strain>
    </source>
</reference>
<dbReference type="EMBL" id="ABXJ01000130">
    <property type="protein sequence ID" value="EEA89561.1"/>
    <property type="molecule type" value="Genomic_DNA"/>
</dbReference>
<organism evidence="1 2">
    <name type="scientific">Collinsella stercoris DSM 13279</name>
    <dbReference type="NCBI Taxonomy" id="445975"/>
    <lineage>
        <taxon>Bacteria</taxon>
        <taxon>Bacillati</taxon>
        <taxon>Actinomycetota</taxon>
        <taxon>Coriobacteriia</taxon>
        <taxon>Coriobacteriales</taxon>
        <taxon>Coriobacteriaceae</taxon>
        <taxon>Collinsella</taxon>
    </lineage>
</organism>
<protein>
    <submittedName>
        <fullName evidence="1">Uncharacterized protein</fullName>
    </submittedName>
</protein>
<name>B6GDU4_9ACTN</name>
<evidence type="ECO:0000313" key="1">
    <source>
        <dbReference type="EMBL" id="EEA89561.1"/>
    </source>
</evidence>
<sequence>MKKYAHPLQRAHFAPFVYVENYSTCSVHIVENVDNRSLCRWGVSSYPHACVEYRMRAARAPIAADWLRNAPDTLPLNIPTDVIRLRMA</sequence>
<dbReference type="STRING" id="445975.COLSTE_02279"/>
<comment type="caution">
    <text evidence="1">The sequence shown here is derived from an EMBL/GenBank/DDBJ whole genome shotgun (WGS) entry which is preliminary data.</text>
</comment>
<dbReference type="HOGENOM" id="CLU_2463740_0_0_11"/>
<evidence type="ECO:0000313" key="2">
    <source>
        <dbReference type="Proteomes" id="UP000003560"/>
    </source>
</evidence>
<gene>
    <name evidence="1" type="ORF">COLSTE_02279</name>
</gene>
<accession>B6GDU4</accession>
<dbReference type="Proteomes" id="UP000003560">
    <property type="component" value="Unassembled WGS sequence"/>
</dbReference>
<dbReference type="AlphaFoldDB" id="B6GDU4"/>